<keyword evidence="3" id="KW-0285">Flavoprotein</keyword>
<accession>A0A3N4IFA5</accession>
<dbReference type="STRING" id="1160509.A0A3N4IFA5"/>
<dbReference type="Gene3D" id="3.30.410.40">
    <property type="match status" value="1"/>
</dbReference>
<dbReference type="PANTHER" id="PTHR11552">
    <property type="entry name" value="GLUCOSE-METHANOL-CHOLINE GMC OXIDOREDUCTASE"/>
    <property type="match status" value="1"/>
</dbReference>
<name>A0A3N4IFA5_ASCIM</name>
<organism evidence="9 10">
    <name type="scientific">Ascobolus immersus RN42</name>
    <dbReference type="NCBI Taxonomy" id="1160509"/>
    <lineage>
        <taxon>Eukaryota</taxon>
        <taxon>Fungi</taxon>
        <taxon>Dikarya</taxon>
        <taxon>Ascomycota</taxon>
        <taxon>Pezizomycotina</taxon>
        <taxon>Pezizomycetes</taxon>
        <taxon>Pezizales</taxon>
        <taxon>Ascobolaceae</taxon>
        <taxon>Ascobolus</taxon>
    </lineage>
</organism>
<keyword evidence="4 6" id="KW-0274">FAD</keyword>
<reference evidence="9 10" key="1">
    <citation type="journal article" date="2018" name="Nat. Ecol. Evol.">
        <title>Pezizomycetes genomes reveal the molecular basis of ectomycorrhizal truffle lifestyle.</title>
        <authorList>
            <person name="Murat C."/>
            <person name="Payen T."/>
            <person name="Noel B."/>
            <person name="Kuo A."/>
            <person name="Morin E."/>
            <person name="Chen J."/>
            <person name="Kohler A."/>
            <person name="Krizsan K."/>
            <person name="Balestrini R."/>
            <person name="Da Silva C."/>
            <person name="Montanini B."/>
            <person name="Hainaut M."/>
            <person name="Levati E."/>
            <person name="Barry K.W."/>
            <person name="Belfiori B."/>
            <person name="Cichocki N."/>
            <person name="Clum A."/>
            <person name="Dockter R.B."/>
            <person name="Fauchery L."/>
            <person name="Guy J."/>
            <person name="Iotti M."/>
            <person name="Le Tacon F."/>
            <person name="Lindquist E.A."/>
            <person name="Lipzen A."/>
            <person name="Malagnac F."/>
            <person name="Mello A."/>
            <person name="Molinier V."/>
            <person name="Miyauchi S."/>
            <person name="Poulain J."/>
            <person name="Riccioni C."/>
            <person name="Rubini A."/>
            <person name="Sitrit Y."/>
            <person name="Splivallo R."/>
            <person name="Traeger S."/>
            <person name="Wang M."/>
            <person name="Zifcakova L."/>
            <person name="Wipf D."/>
            <person name="Zambonelli A."/>
            <person name="Paolocci F."/>
            <person name="Nowrousian M."/>
            <person name="Ottonello S."/>
            <person name="Baldrian P."/>
            <person name="Spatafora J.W."/>
            <person name="Henrissat B."/>
            <person name="Nagy L.G."/>
            <person name="Aury J.M."/>
            <person name="Wincker P."/>
            <person name="Grigoriev I.V."/>
            <person name="Bonfante P."/>
            <person name="Martin F.M."/>
        </authorList>
    </citation>
    <scope>NUCLEOTIDE SEQUENCE [LARGE SCALE GENOMIC DNA]</scope>
    <source>
        <strain evidence="9 10">RN42</strain>
    </source>
</reference>
<gene>
    <name evidence="9" type="ORF">BJ508DRAFT_413770</name>
</gene>
<keyword evidence="10" id="KW-1185">Reference proteome</keyword>
<dbReference type="PIRSF" id="PIRSF000137">
    <property type="entry name" value="Alcohol_oxidase"/>
    <property type="match status" value="1"/>
</dbReference>
<dbReference type="EMBL" id="ML119668">
    <property type="protein sequence ID" value="RPA82830.1"/>
    <property type="molecule type" value="Genomic_DNA"/>
</dbReference>
<keyword evidence="5" id="KW-0560">Oxidoreductase</keyword>
<evidence type="ECO:0000313" key="9">
    <source>
        <dbReference type="EMBL" id="RPA82830.1"/>
    </source>
</evidence>
<evidence type="ECO:0000256" key="7">
    <source>
        <dbReference type="SAM" id="SignalP"/>
    </source>
</evidence>
<dbReference type="SUPFAM" id="SSF54373">
    <property type="entry name" value="FAD-linked reductases, C-terminal domain"/>
    <property type="match status" value="1"/>
</dbReference>
<dbReference type="InterPro" id="IPR007867">
    <property type="entry name" value="GMC_OxRtase_C"/>
</dbReference>
<dbReference type="PANTHER" id="PTHR11552:SF201">
    <property type="entry name" value="GLUCOSE-METHANOL-CHOLINE OXIDOREDUCTASE N-TERMINAL DOMAIN-CONTAINING PROTEIN"/>
    <property type="match status" value="1"/>
</dbReference>
<dbReference type="Pfam" id="PF00732">
    <property type="entry name" value="GMC_oxred_N"/>
    <property type="match status" value="1"/>
</dbReference>
<feature type="domain" description="Glucose-methanol-choline oxidoreductase N-terminal" evidence="8">
    <location>
        <begin position="316"/>
        <end position="330"/>
    </location>
</feature>
<dbReference type="SUPFAM" id="SSF51905">
    <property type="entry name" value="FAD/NAD(P)-binding domain"/>
    <property type="match status" value="1"/>
</dbReference>
<dbReference type="PROSITE" id="PS00624">
    <property type="entry name" value="GMC_OXRED_2"/>
    <property type="match status" value="1"/>
</dbReference>
<dbReference type="InterPro" id="IPR000172">
    <property type="entry name" value="GMC_OxRdtase_N"/>
</dbReference>
<feature type="chain" id="PRO_5018268840" evidence="7">
    <location>
        <begin position="25"/>
        <end position="579"/>
    </location>
</feature>
<comment type="cofactor">
    <cofactor evidence="1 6">
        <name>FAD</name>
        <dbReference type="ChEBI" id="CHEBI:57692"/>
    </cofactor>
</comment>
<proteinExistence type="inferred from homology"/>
<sequence>MRLSSIHKHLFGASVFLLTTNTLAKVVTPGALLDAYDYIIIGAGTAGSVVSARLSENSTVTVLVIEAGDLDKGEDFIRIPGLSGSQVPNGVLTTSYNWNYTTTPQAHANNRTFNIAAGKMVGGSSGIGDMLYPRGEKQNYVDWKNGFRAGSPQWGYTRFEDYFVRHERFHYPSEHYQDEVGGFDFWALAHGMEGPIHASWSDYSRQNISHIHSFFDAFEELGVKRSSDGSWYAKGAFMVGNTIDPETRTRSYARTGYFDPYIQRENFHALLSTVVSRVVFEEGQDGGKPRASGVEFLVGESTQTVKANREVIISAGAVGSPKILQLSGIGRRQLLEKHNITVIHDLPAVGANLKDHARISVTRPGSIPTVDLQLAREEYNLNRTGPLSGNSITFALLAPLAYYGNSLAVTTYATHPSSSGSIEIASSNPLDRPLINPAYLSNPEDMTQYINGIRYARRLMATKSFTDLNLHTGPENAPGADIPDEDEEALADYVRENLETMHDICGTCMMAEEGNGGVVGEDLKVHGVDGLRVIDASIIPVILGVQLMSTVYAIGEKGADLIKKDWGMCGPEVYCGYRW</sequence>
<evidence type="ECO:0000256" key="5">
    <source>
        <dbReference type="ARBA" id="ARBA00023002"/>
    </source>
</evidence>
<dbReference type="AlphaFoldDB" id="A0A3N4IFA5"/>
<evidence type="ECO:0000256" key="1">
    <source>
        <dbReference type="ARBA" id="ARBA00001974"/>
    </source>
</evidence>
<feature type="binding site" evidence="6">
    <location>
        <position position="275"/>
    </location>
    <ligand>
        <name>FAD</name>
        <dbReference type="ChEBI" id="CHEBI:57692"/>
    </ligand>
</feature>
<evidence type="ECO:0000256" key="4">
    <source>
        <dbReference type="ARBA" id="ARBA00022827"/>
    </source>
</evidence>
<evidence type="ECO:0000256" key="3">
    <source>
        <dbReference type="ARBA" id="ARBA00022630"/>
    </source>
</evidence>
<dbReference type="GO" id="GO:0050660">
    <property type="term" value="F:flavin adenine dinucleotide binding"/>
    <property type="evidence" value="ECO:0007669"/>
    <property type="project" value="InterPro"/>
</dbReference>
<keyword evidence="7" id="KW-0732">Signal</keyword>
<comment type="similarity">
    <text evidence="2">Belongs to the GMC oxidoreductase family.</text>
</comment>
<protein>
    <submittedName>
        <fullName evidence="9">Alcohol oxidase</fullName>
    </submittedName>
</protein>
<feature type="signal peptide" evidence="7">
    <location>
        <begin position="1"/>
        <end position="24"/>
    </location>
</feature>
<evidence type="ECO:0000256" key="2">
    <source>
        <dbReference type="ARBA" id="ARBA00010790"/>
    </source>
</evidence>
<dbReference type="InterPro" id="IPR036188">
    <property type="entry name" value="FAD/NAD-bd_sf"/>
</dbReference>
<evidence type="ECO:0000259" key="8">
    <source>
        <dbReference type="PROSITE" id="PS00624"/>
    </source>
</evidence>
<evidence type="ECO:0000256" key="6">
    <source>
        <dbReference type="PIRSR" id="PIRSR000137-2"/>
    </source>
</evidence>
<dbReference type="Proteomes" id="UP000275078">
    <property type="component" value="Unassembled WGS sequence"/>
</dbReference>
<dbReference type="GO" id="GO:0016614">
    <property type="term" value="F:oxidoreductase activity, acting on CH-OH group of donors"/>
    <property type="evidence" value="ECO:0007669"/>
    <property type="project" value="InterPro"/>
</dbReference>
<evidence type="ECO:0000313" key="10">
    <source>
        <dbReference type="Proteomes" id="UP000275078"/>
    </source>
</evidence>
<dbReference type="InterPro" id="IPR012132">
    <property type="entry name" value="GMC_OxRdtase"/>
</dbReference>
<dbReference type="Pfam" id="PF05199">
    <property type="entry name" value="GMC_oxred_C"/>
    <property type="match status" value="1"/>
</dbReference>
<dbReference type="OrthoDB" id="269227at2759"/>
<dbReference type="Gene3D" id="3.50.50.60">
    <property type="entry name" value="FAD/NAD(P)-binding domain"/>
    <property type="match status" value="1"/>
</dbReference>